<evidence type="ECO:0000313" key="2">
    <source>
        <dbReference type="Proteomes" id="UP000185663"/>
    </source>
</evidence>
<dbReference type="STRING" id="545619.SAMN04489860_2567"/>
<reference evidence="1 2" key="1">
    <citation type="submission" date="2016-10" db="EMBL/GenBank/DDBJ databases">
        <authorList>
            <person name="de Groot N.N."/>
        </authorList>
    </citation>
    <scope>NUCLEOTIDE SEQUENCE [LARGE SCALE GENOMIC DNA]</scope>
    <source>
        <strain evidence="1 2">DSM 22126</strain>
    </source>
</reference>
<keyword evidence="2" id="KW-1185">Reference proteome</keyword>
<dbReference type="AlphaFoldDB" id="A0A1H1VPC0"/>
<organism evidence="1 2">
    <name type="scientific">Paraoerskovia marina</name>
    <dbReference type="NCBI Taxonomy" id="545619"/>
    <lineage>
        <taxon>Bacteria</taxon>
        <taxon>Bacillati</taxon>
        <taxon>Actinomycetota</taxon>
        <taxon>Actinomycetes</taxon>
        <taxon>Micrococcales</taxon>
        <taxon>Cellulomonadaceae</taxon>
        <taxon>Paraoerskovia</taxon>
    </lineage>
</organism>
<dbReference type="eggNOG" id="ENOG5032ZQT">
    <property type="taxonomic scope" value="Bacteria"/>
</dbReference>
<protein>
    <submittedName>
        <fullName evidence="1">Uncharacterized protein</fullName>
    </submittedName>
</protein>
<accession>A0A1H1VPC0</accession>
<sequence length="146" mass="15641">MIEVGAALALLALTASGGLYDSDAQGDQVTVNVEMSTAYRKVPTSTAPDTERYRRIPVFLCLDAEAQRSAEIAATCAAVLTLGELPECTDDEILLDPLFVSTRDNETTPWSTCADVPDTATTTSTSNPLDVLELTPRLVTDPLTQY</sequence>
<dbReference type="RefSeq" id="WP_083372735.1">
    <property type="nucleotide sequence ID" value="NZ_LT629776.1"/>
</dbReference>
<evidence type="ECO:0000313" key="1">
    <source>
        <dbReference type="EMBL" id="SDS86593.1"/>
    </source>
</evidence>
<dbReference type="Proteomes" id="UP000185663">
    <property type="component" value="Chromosome I"/>
</dbReference>
<gene>
    <name evidence="1" type="ORF">SAMN04489860_2567</name>
</gene>
<name>A0A1H1VPC0_9CELL</name>
<proteinExistence type="predicted"/>
<dbReference type="EMBL" id="LT629776">
    <property type="protein sequence ID" value="SDS86593.1"/>
    <property type="molecule type" value="Genomic_DNA"/>
</dbReference>